<keyword evidence="1" id="KW-0479">Metal-binding</keyword>
<proteinExistence type="predicted"/>
<evidence type="ECO:0000313" key="6">
    <source>
        <dbReference type="EMBL" id="ELR25124.1"/>
    </source>
</evidence>
<evidence type="ECO:0000256" key="1">
    <source>
        <dbReference type="ARBA" id="ARBA00022723"/>
    </source>
</evidence>
<reference evidence="6 7" key="1">
    <citation type="journal article" date="2013" name="Genome Biol.">
        <title>Genome of Acanthamoeba castellanii highlights extensive lateral gene transfer and early evolution of tyrosine kinase signaling.</title>
        <authorList>
            <person name="Clarke M."/>
            <person name="Lohan A.J."/>
            <person name="Liu B."/>
            <person name="Lagkouvardos I."/>
            <person name="Roy S."/>
            <person name="Zafar N."/>
            <person name="Bertelli C."/>
            <person name="Schilde C."/>
            <person name="Kianianmomeni A."/>
            <person name="Burglin T.R."/>
            <person name="Frech C."/>
            <person name="Turcotte B."/>
            <person name="Kopec K.O."/>
            <person name="Synnott J.M."/>
            <person name="Choo C."/>
            <person name="Paponov I."/>
            <person name="Finkler A."/>
            <person name="Soon Heng Tan C."/>
            <person name="Hutchins A.P."/>
            <person name="Weinmeier T."/>
            <person name="Rattei T."/>
            <person name="Chu J.S."/>
            <person name="Gimenez G."/>
            <person name="Irimia M."/>
            <person name="Rigden D.J."/>
            <person name="Fitzpatrick D.A."/>
            <person name="Lorenzo-Morales J."/>
            <person name="Bateman A."/>
            <person name="Chiu C.H."/>
            <person name="Tang P."/>
            <person name="Hegemann P."/>
            <person name="Fromm H."/>
            <person name="Raoult D."/>
            <person name="Greub G."/>
            <person name="Miranda-Saavedra D."/>
            <person name="Chen N."/>
            <person name="Nash P."/>
            <person name="Ginger M.L."/>
            <person name="Horn M."/>
            <person name="Schaap P."/>
            <person name="Caler L."/>
            <person name="Loftus B."/>
        </authorList>
    </citation>
    <scope>NUCLEOTIDE SEQUENCE [LARGE SCALE GENOMIC DNA]</scope>
    <source>
        <strain evidence="6 7">Neff</strain>
    </source>
</reference>
<sequence length="165" mass="18005">MLRELHKQRAGVTSPLKSQQGAVSKKSGAGRKGSATWGSSDLIVAPRPSWVPDKNATDCYLCAASFSIMNRRCTRFRKGLPEMGYSASNQLRVCFTCYALPVTDSIAAAAKRKRDAGDSGQSLYTSTARQRPSQREATSATSSIINNTRNTRRPNSQEKRKEGST</sequence>
<evidence type="ECO:0000256" key="3">
    <source>
        <dbReference type="ARBA" id="ARBA00022833"/>
    </source>
</evidence>
<dbReference type="AlphaFoldDB" id="L8HHU2"/>
<feature type="region of interest" description="Disordered" evidence="4">
    <location>
        <begin position="1"/>
        <end position="38"/>
    </location>
</feature>
<gene>
    <name evidence="6" type="ORF">ACA1_288450</name>
</gene>
<dbReference type="InterPro" id="IPR000306">
    <property type="entry name" value="Znf_FYVE"/>
</dbReference>
<dbReference type="RefSeq" id="XP_004367879.1">
    <property type="nucleotide sequence ID" value="XM_004367822.1"/>
</dbReference>
<feature type="region of interest" description="Disordered" evidence="4">
    <location>
        <begin position="113"/>
        <end position="165"/>
    </location>
</feature>
<evidence type="ECO:0000256" key="2">
    <source>
        <dbReference type="ARBA" id="ARBA00022771"/>
    </source>
</evidence>
<keyword evidence="7" id="KW-1185">Reference proteome</keyword>
<dbReference type="KEGG" id="acan:ACA1_288450"/>
<evidence type="ECO:0000256" key="4">
    <source>
        <dbReference type="SAM" id="MobiDB-lite"/>
    </source>
</evidence>
<feature type="compositionally biased region" description="Polar residues" evidence="4">
    <location>
        <begin position="119"/>
        <end position="131"/>
    </location>
</feature>
<keyword evidence="2" id="KW-0863">Zinc-finger</keyword>
<dbReference type="EMBL" id="KB007805">
    <property type="protein sequence ID" value="ELR25124.1"/>
    <property type="molecule type" value="Genomic_DNA"/>
</dbReference>
<dbReference type="SUPFAM" id="SSF57903">
    <property type="entry name" value="FYVE/PHD zinc finger"/>
    <property type="match status" value="1"/>
</dbReference>
<dbReference type="InterPro" id="IPR011011">
    <property type="entry name" value="Znf_FYVE_PHD"/>
</dbReference>
<protein>
    <recommendedName>
        <fullName evidence="5">FYVE zinc finger domain-containing protein</fullName>
    </recommendedName>
</protein>
<dbReference type="VEuPathDB" id="AmoebaDB:ACA1_288450"/>
<dbReference type="GeneID" id="14926167"/>
<name>L8HHU2_ACACF</name>
<feature type="domain" description="FYVE zinc finger" evidence="5">
    <location>
        <begin position="45"/>
        <end position="103"/>
    </location>
</feature>
<feature type="compositionally biased region" description="Basic and acidic residues" evidence="4">
    <location>
        <begin position="155"/>
        <end position="165"/>
    </location>
</feature>
<accession>L8HHU2</accession>
<dbReference type="Proteomes" id="UP000011083">
    <property type="component" value="Unassembled WGS sequence"/>
</dbReference>
<evidence type="ECO:0000313" key="7">
    <source>
        <dbReference type="Proteomes" id="UP000011083"/>
    </source>
</evidence>
<organism evidence="6 7">
    <name type="scientific">Acanthamoeba castellanii (strain ATCC 30010 / Neff)</name>
    <dbReference type="NCBI Taxonomy" id="1257118"/>
    <lineage>
        <taxon>Eukaryota</taxon>
        <taxon>Amoebozoa</taxon>
        <taxon>Discosea</taxon>
        <taxon>Longamoebia</taxon>
        <taxon>Centramoebida</taxon>
        <taxon>Acanthamoebidae</taxon>
        <taxon>Acanthamoeba</taxon>
    </lineage>
</organism>
<feature type="compositionally biased region" description="Low complexity" evidence="4">
    <location>
        <begin position="137"/>
        <end position="149"/>
    </location>
</feature>
<dbReference type="SMART" id="SM00064">
    <property type="entry name" value="FYVE"/>
    <property type="match status" value="1"/>
</dbReference>
<dbReference type="GO" id="GO:0008270">
    <property type="term" value="F:zinc ion binding"/>
    <property type="evidence" value="ECO:0007669"/>
    <property type="project" value="UniProtKB-KW"/>
</dbReference>
<evidence type="ECO:0000259" key="5">
    <source>
        <dbReference type="SMART" id="SM00064"/>
    </source>
</evidence>
<keyword evidence="3" id="KW-0862">Zinc</keyword>